<evidence type="ECO:0000313" key="1">
    <source>
        <dbReference type="EMBL" id="KHD10055.1"/>
    </source>
</evidence>
<gene>
    <name evidence="1" type="ORF">PN36_32410</name>
</gene>
<evidence type="ECO:0000313" key="2">
    <source>
        <dbReference type="Proteomes" id="UP000030428"/>
    </source>
</evidence>
<reference evidence="1 2" key="1">
    <citation type="journal article" date="2016" name="Front. Microbiol.">
        <title>Single-Cell (Meta-)Genomics of a Dimorphic Candidatus Thiomargarita nelsonii Reveals Genomic Plasticity.</title>
        <authorList>
            <person name="Flood B.E."/>
            <person name="Fliss P."/>
            <person name="Jones D.S."/>
            <person name="Dick G.J."/>
            <person name="Jain S."/>
            <person name="Kaster A.K."/>
            <person name="Winkel M."/>
            <person name="Mussmann M."/>
            <person name="Bailey J."/>
        </authorList>
    </citation>
    <scope>NUCLEOTIDE SEQUENCE [LARGE SCALE GENOMIC DNA]</scope>
    <source>
        <strain evidence="1">Hydrate Ridge</strain>
    </source>
</reference>
<dbReference type="EMBL" id="JSZA02000284">
    <property type="protein sequence ID" value="KHD10055.1"/>
    <property type="molecule type" value="Genomic_DNA"/>
</dbReference>
<keyword evidence="2" id="KW-1185">Reference proteome</keyword>
<organism evidence="1 2">
    <name type="scientific">Candidatus Thiomargarita nelsonii</name>
    <dbReference type="NCBI Taxonomy" id="1003181"/>
    <lineage>
        <taxon>Bacteria</taxon>
        <taxon>Pseudomonadati</taxon>
        <taxon>Pseudomonadota</taxon>
        <taxon>Gammaproteobacteria</taxon>
        <taxon>Thiotrichales</taxon>
        <taxon>Thiotrichaceae</taxon>
        <taxon>Thiomargarita</taxon>
    </lineage>
</organism>
<dbReference type="Proteomes" id="UP000030428">
    <property type="component" value="Unassembled WGS sequence"/>
</dbReference>
<name>A0A0A6PHD8_9GAMM</name>
<comment type="caution">
    <text evidence="1">The sequence shown here is derived from an EMBL/GenBank/DDBJ whole genome shotgun (WGS) entry which is preliminary data.</text>
</comment>
<proteinExistence type="predicted"/>
<sequence length="73" mass="8159">MMYSDQVAVHKDTIIGVHNDHFPFSELMKRGHIELSKAAVTAVAIVTPHVKKGVMYSNMRNFGVCSLRLGILF</sequence>
<dbReference type="AlphaFoldDB" id="A0A0A6PHD8"/>
<protein>
    <submittedName>
        <fullName evidence="1">Uncharacterized protein</fullName>
    </submittedName>
</protein>
<accession>A0A0A6PHD8</accession>